<protein>
    <submittedName>
        <fullName evidence="1">Uncharacterized protein</fullName>
    </submittedName>
</protein>
<dbReference type="Proteomes" id="UP000557509">
    <property type="component" value="Unassembled WGS sequence"/>
</dbReference>
<keyword evidence="2" id="KW-1185">Reference proteome</keyword>
<dbReference type="EMBL" id="JAAUHK010000191">
    <property type="protein sequence ID" value="KAF4643650.1"/>
    <property type="molecule type" value="Genomic_DNA"/>
</dbReference>
<proteinExistence type="predicted"/>
<accession>A0A7J6K9R8</accession>
<organism evidence="1 2">
    <name type="scientific">Toxoplasma gondii</name>
    <dbReference type="NCBI Taxonomy" id="5811"/>
    <lineage>
        <taxon>Eukaryota</taxon>
        <taxon>Sar</taxon>
        <taxon>Alveolata</taxon>
        <taxon>Apicomplexa</taxon>
        <taxon>Conoidasida</taxon>
        <taxon>Coccidia</taxon>
        <taxon>Eucoccidiorida</taxon>
        <taxon>Eimeriorina</taxon>
        <taxon>Sarcocystidae</taxon>
        <taxon>Toxoplasma</taxon>
    </lineage>
</organism>
<evidence type="ECO:0000313" key="2">
    <source>
        <dbReference type="Proteomes" id="UP000557509"/>
    </source>
</evidence>
<evidence type="ECO:0000313" key="1">
    <source>
        <dbReference type="EMBL" id="KAF4643650.1"/>
    </source>
</evidence>
<sequence length="81" mass="8868">MTECFGTRQPRDSICSPEPLVPVVASGAREAHGHVGNAVIGMTHWPTFGTKVVEALPRFYPAEAPRDFVQGRHSNGKLLRK</sequence>
<comment type="caution">
    <text evidence="1">The sequence shown here is derived from an EMBL/GenBank/DDBJ whole genome shotgun (WGS) entry which is preliminary data.</text>
</comment>
<dbReference type="AlphaFoldDB" id="A0A7J6K9R8"/>
<name>A0A7J6K9R8_TOXGO</name>
<gene>
    <name evidence="1" type="ORF">TGRH88_024040</name>
</gene>
<reference evidence="1 2" key="1">
    <citation type="submission" date="2020-03" db="EMBL/GenBank/DDBJ databases">
        <title>Genome sequence of Toxoplasma gondii RH-88 strain.</title>
        <authorList>
            <person name="Lorenzi H.A."/>
            <person name="Venepally P."/>
            <person name="Rozenberg A."/>
            <person name="Sibley D."/>
        </authorList>
    </citation>
    <scope>NUCLEOTIDE SEQUENCE [LARGE SCALE GENOMIC DNA]</scope>
    <source>
        <strain evidence="1 2">RH-88</strain>
    </source>
</reference>